<reference evidence="1" key="1">
    <citation type="submission" date="2018-05" db="EMBL/GenBank/DDBJ databases">
        <title>Draft genome of Mucuna pruriens seed.</title>
        <authorList>
            <person name="Nnadi N.E."/>
            <person name="Vos R."/>
            <person name="Hasami M.H."/>
            <person name="Devisetty U.K."/>
            <person name="Aguiy J.C."/>
        </authorList>
    </citation>
    <scope>NUCLEOTIDE SEQUENCE [LARGE SCALE GENOMIC DNA]</scope>
    <source>
        <strain evidence="1">JCA_2017</strain>
    </source>
</reference>
<sequence>MYSNIVPYGPPIQASPTSINRGTHHLCQVPPTGNTSTHARKEKERETNVREVRFVEVTNCQLTPIRPTPQGALCSRTSLRGQDNRGPLLKGWKGVYLDKYDNTSDPNEHLANYVTQVNIFSNEDTILCKIFSTSLKGSAPINGTYTLVNSIHASVDQTHQQLPLTTFTDQDFIRSDPKQNDPMVIIIEVANFAVKKVLIDQGCSVNILYIDKDTPMPQIIGGLLRRACGHLWVHKPPYDLRQLQHTPRNLGLLLIVAADTFYNVLISRPALKTLGAIVYTPHLVMKFPSSNGQVVTVKADQKMAQQCYIDSLKTSTKPSKEGNISTYVEISTNVELDLRPLTTKDSYLSRSSNTYL</sequence>
<dbReference type="Proteomes" id="UP000257109">
    <property type="component" value="Unassembled WGS sequence"/>
</dbReference>
<dbReference type="AlphaFoldDB" id="A0A371GRQ5"/>
<comment type="caution">
    <text evidence="1">The sequence shown here is derived from an EMBL/GenBank/DDBJ whole genome shotgun (WGS) entry which is preliminary data.</text>
</comment>
<evidence type="ECO:0000313" key="2">
    <source>
        <dbReference type="Proteomes" id="UP000257109"/>
    </source>
</evidence>
<gene>
    <name evidence="1" type="ORF">CR513_24738</name>
</gene>
<proteinExistence type="predicted"/>
<dbReference type="EMBL" id="QJKJ01004710">
    <property type="protein sequence ID" value="RDX93053.1"/>
    <property type="molecule type" value="Genomic_DNA"/>
</dbReference>
<keyword evidence="2" id="KW-1185">Reference proteome</keyword>
<dbReference type="PANTHER" id="PTHR33240">
    <property type="entry name" value="OS08G0508500 PROTEIN"/>
    <property type="match status" value="1"/>
</dbReference>
<accession>A0A371GRQ5</accession>
<evidence type="ECO:0000313" key="1">
    <source>
        <dbReference type="EMBL" id="RDX93053.1"/>
    </source>
</evidence>
<dbReference type="PANTHER" id="PTHR33240:SF15">
    <property type="entry name" value="GAG-PRO-LIKE PROTEIN"/>
    <property type="match status" value="1"/>
</dbReference>
<protein>
    <submittedName>
        <fullName evidence="1">Uncharacterized protein</fullName>
    </submittedName>
</protein>
<organism evidence="1 2">
    <name type="scientific">Mucuna pruriens</name>
    <name type="common">Velvet bean</name>
    <name type="synonym">Dolichos pruriens</name>
    <dbReference type="NCBI Taxonomy" id="157652"/>
    <lineage>
        <taxon>Eukaryota</taxon>
        <taxon>Viridiplantae</taxon>
        <taxon>Streptophyta</taxon>
        <taxon>Embryophyta</taxon>
        <taxon>Tracheophyta</taxon>
        <taxon>Spermatophyta</taxon>
        <taxon>Magnoliopsida</taxon>
        <taxon>eudicotyledons</taxon>
        <taxon>Gunneridae</taxon>
        <taxon>Pentapetalae</taxon>
        <taxon>rosids</taxon>
        <taxon>fabids</taxon>
        <taxon>Fabales</taxon>
        <taxon>Fabaceae</taxon>
        <taxon>Papilionoideae</taxon>
        <taxon>50 kb inversion clade</taxon>
        <taxon>NPAAA clade</taxon>
        <taxon>indigoferoid/millettioid clade</taxon>
        <taxon>Phaseoleae</taxon>
        <taxon>Mucuna</taxon>
    </lineage>
</organism>
<name>A0A371GRQ5_MUCPR</name>
<feature type="non-terminal residue" evidence="1">
    <location>
        <position position="1"/>
    </location>
</feature>